<organism evidence="1">
    <name type="scientific">marine sediment metagenome</name>
    <dbReference type="NCBI Taxonomy" id="412755"/>
    <lineage>
        <taxon>unclassified sequences</taxon>
        <taxon>metagenomes</taxon>
        <taxon>ecological metagenomes</taxon>
    </lineage>
</organism>
<name>A0A0F9CI86_9ZZZZ</name>
<gene>
    <name evidence="1" type="ORF">LCGC14_2319810</name>
</gene>
<proteinExistence type="predicted"/>
<dbReference type="EMBL" id="LAZR01033118">
    <property type="protein sequence ID" value="KKL49008.1"/>
    <property type="molecule type" value="Genomic_DNA"/>
</dbReference>
<accession>A0A0F9CI86</accession>
<dbReference type="AlphaFoldDB" id="A0A0F9CI86"/>
<comment type="caution">
    <text evidence="1">The sequence shown here is derived from an EMBL/GenBank/DDBJ whole genome shotgun (WGS) entry which is preliminary data.</text>
</comment>
<sequence>MSITELKKRQHVVPRFYLKQFS</sequence>
<evidence type="ECO:0000313" key="1">
    <source>
        <dbReference type="EMBL" id="KKL49008.1"/>
    </source>
</evidence>
<reference evidence="1" key="1">
    <citation type="journal article" date="2015" name="Nature">
        <title>Complex archaea that bridge the gap between prokaryotes and eukaryotes.</title>
        <authorList>
            <person name="Spang A."/>
            <person name="Saw J.H."/>
            <person name="Jorgensen S.L."/>
            <person name="Zaremba-Niedzwiedzka K."/>
            <person name="Martijn J."/>
            <person name="Lind A.E."/>
            <person name="van Eijk R."/>
            <person name="Schleper C."/>
            <person name="Guy L."/>
            <person name="Ettema T.J."/>
        </authorList>
    </citation>
    <scope>NUCLEOTIDE SEQUENCE</scope>
</reference>
<protein>
    <submittedName>
        <fullName evidence="1">Uncharacterized protein</fullName>
    </submittedName>
</protein>
<feature type="non-terminal residue" evidence="1">
    <location>
        <position position="22"/>
    </location>
</feature>